<name>A0A0E9SD70_ANGAN</name>
<protein>
    <submittedName>
        <fullName evidence="1">Uncharacterized protein</fullName>
    </submittedName>
</protein>
<organism evidence="1">
    <name type="scientific">Anguilla anguilla</name>
    <name type="common">European freshwater eel</name>
    <name type="synonym">Muraena anguilla</name>
    <dbReference type="NCBI Taxonomy" id="7936"/>
    <lineage>
        <taxon>Eukaryota</taxon>
        <taxon>Metazoa</taxon>
        <taxon>Chordata</taxon>
        <taxon>Craniata</taxon>
        <taxon>Vertebrata</taxon>
        <taxon>Euteleostomi</taxon>
        <taxon>Actinopterygii</taxon>
        <taxon>Neopterygii</taxon>
        <taxon>Teleostei</taxon>
        <taxon>Anguilliformes</taxon>
        <taxon>Anguillidae</taxon>
        <taxon>Anguilla</taxon>
    </lineage>
</organism>
<reference evidence="1" key="2">
    <citation type="journal article" date="2015" name="Fish Shellfish Immunol.">
        <title>Early steps in the European eel (Anguilla anguilla)-Vibrio vulnificus interaction in the gills: Role of the RtxA13 toxin.</title>
        <authorList>
            <person name="Callol A."/>
            <person name="Pajuelo D."/>
            <person name="Ebbesson L."/>
            <person name="Teles M."/>
            <person name="MacKenzie S."/>
            <person name="Amaro C."/>
        </authorList>
    </citation>
    <scope>NUCLEOTIDE SEQUENCE</scope>
</reference>
<dbReference type="AlphaFoldDB" id="A0A0E9SD70"/>
<evidence type="ECO:0000313" key="1">
    <source>
        <dbReference type="EMBL" id="JAH39197.1"/>
    </source>
</evidence>
<reference evidence="1" key="1">
    <citation type="submission" date="2014-11" db="EMBL/GenBank/DDBJ databases">
        <authorList>
            <person name="Amaro Gonzalez C."/>
        </authorList>
    </citation>
    <scope>NUCLEOTIDE SEQUENCE</scope>
</reference>
<sequence>MLSTDTLLLQWSMERNRKCGYAFIVRCSFVEETLEKPLVFKLRC</sequence>
<accession>A0A0E9SD70</accession>
<proteinExistence type="predicted"/>
<dbReference type="EMBL" id="GBXM01069380">
    <property type="protein sequence ID" value="JAH39197.1"/>
    <property type="molecule type" value="Transcribed_RNA"/>
</dbReference>